<dbReference type="EMBL" id="JADOES010000033">
    <property type="protein sequence ID" value="MBT9316829.1"/>
    <property type="molecule type" value="Genomic_DNA"/>
</dbReference>
<dbReference type="AlphaFoldDB" id="A0A947DI64"/>
<protein>
    <recommendedName>
        <fullName evidence="5">P pilus assembly/Cpx signaling pathway, periplasmic inhibitor/zinc-resistance associated protein</fullName>
    </recommendedName>
</protein>
<gene>
    <name evidence="3" type="ORF">IXB50_15480</name>
</gene>
<sequence>MKFPTMKQCLSGALMLTALVATPAILKTNRANALPPHVTEELNLTSEQQTELEAIKDNARTQVEAILTDDQLAALEGKTGRERHQAMRSLDLSEAQRTQLREVRETSRAAASEVFTEEQQAQLQEMRAEHGERGKNRQKNRREDFAEKLNLTPDQQAELDAIKEDARTQVEAILSDDQLAALEGKTGRERGQAMRNLDLSEEQRTQIQEIRESSRAAADEVLTDEQLAQVQEMRENRGNRRRR</sequence>
<proteinExistence type="predicted"/>
<evidence type="ECO:0000313" key="4">
    <source>
        <dbReference type="Proteomes" id="UP000717364"/>
    </source>
</evidence>
<feature type="compositionally biased region" description="Basic and acidic residues" evidence="1">
    <location>
        <begin position="126"/>
        <end position="147"/>
    </location>
</feature>
<feature type="signal peptide" evidence="2">
    <location>
        <begin position="1"/>
        <end position="33"/>
    </location>
</feature>
<keyword evidence="4" id="KW-1185">Reference proteome</keyword>
<dbReference type="Proteomes" id="UP000717364">
    <property type="component" value="Unassembled WGS sequence"/>
</dbReference>
<dbReference type="RefSeq" id="WP_215609894.1">
    <property type="nucleotide sequence ID" value="NZ_JADOES010000033.1"/>
</dbReference>
<feature type="chain" id="PRO_5038061083" description="P pilus assembly/Cpx signaling pathway, periplasmic inhibitor/zinc-resistance associated protein" evidence="2">
    <location>
        <begin position="34"/>
        <end position="243"/>
    </location>
</feature>
<evidence type="ECO:0000256" key="1">
    <source>
        <dbReference type="SAM" id="MobiDB-lite"/>
    </source>
</evidence>
<feature type="compositionally biased region" description="Basic and acidic residues" evidence="1">
    <location>
        <begin position="232"/>
        <end position="243"/>
    </location>
</feature>
<evidence type="ECO:0000256" key="2">
    <source>
        <dbReference type="SAM" id="SignalP"/>
    </source>
</evidence>
<reference evidence="3" key="2">
    <citation type="journal article" date="2021" name="Mar. Drugs">
        <title>Genome Reduction and Secondary Metabolism of the Marine Sponge-Associated Cyanobacterium Leptothoe.</title>
        <authorList>
            <person name="Konstantinou D."/>
            <person name="Popin R.V."/>
            <person name="Fewer D.P."/>
            <person name="Sivonen K."/>
            <person name="Gkelis S."/>
        </authorList>
    </citation>
    <scope>NUCLEOTIDE SEQUENCE</scope>
    <source>
        <strain evidence="3">TAU-MAC 1115</strain>
    </source>
</reference>
<feature type="region of interest" description="Disordered" evidence="1">
    <location>
        <begin position="198"/>
        <end position="243"/>
    </location>
</feature>
<feature type="region of interest" description="Disordered" evidence="1">
    <location>
        <begin position="121"/>
        <end position="152"/>
    </location>
</feature>
<comment type="caution">
    <text evidence="3">The sequence shown here is derived from an EMBL/GenBank/DDBJ whole genome shotgun (WGS) entry which is preliminary data.</text>
</comment>
<evidence type="ECO:0000313" key="3">
    <source>
        <dbReference type="EMBL" id="MBT9316829.1"/>
    </source>
</evidence>
<name>A0A947DI64_9CYAN</name>
<keyword evidence="2" id="KW-0732">Signal</keyword>
<feature type="compositionally biased region" description="Basic and acidic residues" evidence="1">
    <location>
        <begin position="201"/>
        <end position="218"/>
    </location>
</feature>
<dbReference type="Gene3D" id="1.20.120.1490">
    <property type="match status" value="1"/>
</dbReference>
<evidence type="ECO:0008006" key="5">
    <source>
        <dbReference type="Google" id="ProtNLM"/>
    </source>
</evidence>
<accession>A0A947DI64</accession>
<organism evidence="3 4">
    <name type="scientific">Leptothoe spongobia TAU-MAC 1115</name>
    <dbReference type="NCBI Taxonomy" id="1967444"/>
    <lineage>
        <taxon>Bacteria</taxon>
        <taxon>Bacillati</taxon>
        <taxon>Cyanobacteriota</taxon>
        <taxon>Cyanophyceae</taxon>
        <taxon>Nodosilineales</taxon>
        <taxon>Cymatolegaceae</taxon>
        <taxon>Leptothoe</taxon>
        <taxon>Leptothoe spongobia</taxon>
    </lineage>
</organism>
<reference evidence="3" key="1">
    <citation type="submission" date="2020-11" db="EMBL/GenBank/DDBJ databases">
        <authorList>
            <person name="Konstantinou D."/>
            <person name="Gkelis S."/>
            <person name="Popin R."/>
            <person name="Fewer D."/>
            <person name="Sivonen K."/>
        </authorList>
    </citation>
    <scope>NUCLEOTIDE SEQUENCE</scope>
    <source>
        <strain evidence="3">TAU-MAC 1115</strain>
    </source>
</reference>